<keyword evidence="1" id="KW-1133">Transmembrane helix</keyword>
<dbReference type="RefSeq" id="WP_220495959.1">
    <property type="nucleotide sequence ID" value="NZ_JACJHT010000002.1"/>
</dbReference>
<dbReference type="EMBL" id="JACJHT010000002">
    <property type="protein sequence ID" value="MBA9039368.1"/>
    <property type="molecule type" value="Genomic_DNA"/>
</dbReference>
<feature type="transmembrane region" description="Helical" evidence="1">
    <location>
        <begin position="123"/>
        <end position="141"/>
    </location>
</feature>
<dbReference type="InterPro" id="IPR006976">
    <property type="entry name" value="VanZ-like"/>
</dbReference>
<dbReference type="AlphaFoldDB" id="A0A7W3NAG1"/>
<name>A0A7W3NAG1_PRIAR</name>
<keyword evidence="1" id="KW-0472">Membrane</keyword>
<keyword evidence="5" id="KW-1185">Reference proteome</keyword>
<feature type="domain" description="VanZ-like" evidence="3">
    <location>
        <begin position="9"/>
        <end position="140"/>
    </location>
</feature>
<dbReference type="Proteomes" id="UP000543174">
    <property type="component" value="Unassembled WGS sequence"/>
</dbReference>
<evidence type="ECO:0000259" key="3">
    <source>
        <dbReference type="Pfam" id="PF04892"/>
    </source>
</evidence>
<dbReference type="NCBIfam" id="NF037970">
    <property type="entry name" value="vanZ_1"/>
    <property type="match status" value="1"/>
</dbReference>
<evidence type="ECO:0000256" key="1">
    <source>
        <dbReference type="SAM" id="Phobius"/>
    </source>
</evidence>
<feature type="transmembrane region" description="Helical" evidence="1">
    <location>
        <begin position="66"/>
        <end position="86"/>
    </location>
</feature>
<sequence length="150" mass="17237">MILKRVLLILLLLSISKFSHTPHLEVTSPSSWTNSSAWNHNATLWFILRPGSEFYTSYSYGFDVEFILRKIAHLSFFGILGLLFYWNLKEQKYRYLKAWLCVAAFAFLDEVHQAFIIGRDGRIVDVAIDSLGAAILLFVLYKVKKSAVKS</sequence>
<reference evidence="4" key="1">
    <citation type="submission" date="2020-08" db="EMBL/GenBank/DDBJ databases">
        <title>Functional genomics of gut bacteria from endangered species of beetles.</title>
        <authorList>
            <person name="Carlos-Shanley C."/>
        </authorList>
    </citation>
    <scope>NUCLEOTIDE SEQUENCE [LARGE SCALE GENOMIC DNA]</scope>
    <source>
        <strain evidence="4">S00060</strain>
    </source>
</reference>
<evidence type="ECO:0000313" key="4">
    <source>
        <dbReference type="EMBL" id="MBA9039368.1"/>
    </source>
</evidence>
<feature type="signal peptide" evidence="2">
    <location>
        <begin position="1"/>
        <end position="19"/>
    </location>
</feature>
<evidence type="ECO:0000256" key="2">
    <source>
        <dbReference type="SAM" id="SignalP"/>
    </source>
</evidence>
<proteinExistence type="predicted"/>
<keyword evidence="1" id="KW-0812">Transmembrane</keyword>
<comment type="caution">
    <text evidence="4">The sequence shown here is derived from an EMBL/GenBank/DDBJ whole genome shotgun (WGS) entry which is preliminary data.</text>
</comment>
<protein>
    <submittedName>
        <fullName evidence="4">VanZ family protein</fullName>
    </submittedName>
</protein>
<dbReference type="Pfam" id="PF04892">
    <property type="entry name" value="VanZ"/>
    <property type="match status" value="1"/>
</dbReference>
<gene>
    <name evidence="4" type="ORF">HNP21_002475</name>
</gene>
<feature type="transmembrane region" description="Helical" evidence="1">
    <location>
        <begin position="98"/>
        <end position="117"/>
    </location>
</feature>
<organism evidence="4 5">
    <name type="scientific">Priestia aryabhattai</name>
    <name type="common">Bacillus aryabhattai</name>
    <dbReference type="NCBI Taxonomy" id="412384"/>
    <lineage>
        <taxon>Bacteria</taxon>
        <taxon>Bacillati</taxon>
        <taxon>Bacillota</taxon>
        <taxon>Bacilli</taxon>
        <taxon>Bacillales</taxon>
        <taxon>Bacillaceae</taxon>
        <taxon>Priestia</taxon>
    </lineage>
</organism>
<keyword evidence="2" id="KW-0732">Signal</keyword>
<evidence type="ECO:0000313" key="5">
    <source>
        <dbReference type="Proteomes" id="UP000543174"/>
    </source>
</evidence>
<accession>A0A7W3NAG1</accession>
<feature type="chain" id="PRO_5038992400" evidence="2">
    <location>
        <begin position="20"/>
        <end position="150"/>
    </location>
</feature>